<dbReference type="EMBL" id="FQUI01000004">
    <property type="protein sequence ID" value="SHE43901.1"/>
    <property type="molecule type" value="Genomic_DNA"/>
</dbReference>
<dbReference type="Gene3D" id="2.40.30.90">
    <property type="entry name" value="Bacterial fluorinating enzyme like"/>
    <property type="match status" value="1"/>
</dbReference>
<dbReference type="InterPro" id="IPR046469">
    <property type="entry name" value="SAM_HAT_N"/>
</dbReference>
<evidence type="ECO:0000313" key="6">
    <source>
        <dbReference type="Proteomes" id="UP000184334"/>
    </source>
</evidence>
<gene>
    <name evidence="5" type="ORF">SAMN02745164_00440</name>
</gene>
<keyword evidence="1" id="KW-0949">S-adenosyl-L-methionine</keyword>
<evidence type="ECO:0000256" key="2">
    <source>
        <dbReference type="ARBA" id="ARBA00024035"/>
    </source>
</evidence>
<name>A0A1M4THF8_MARH1</name>
<dbReference type="PIRSF" id="PIRSF006779">
    <property type="entry name" value="UCP006779"/>
    <property type="match status" value="1"/>
</dbReference>
<feature type="domain" description="S-adenosyl-l-methionine hydroxide adenosyltransferase C-terminal" evidence="4">
    <location>
        <begin position="173"/>
        <end position="255"/>
    </location>
</feature>
<feature type="domain" description="S-adenosyl-l-methionine hydroxide adenosyltransferase N-terminal" evidence="3">
    <location>
        <begin position="2"/>
        <end position="150"/>
    </location>
</feature>
<dbReference type="Pfam" id="PF01887">
    <property type="entry name" value="SAM_HAT_N"/>
    <property type="match status" value="1"/>
</dbReference>
<dbReference type="RefSeq" id="WP_072862991.1">
    <property type="nucleotide sequence ID" value="NZ_FQUI01000004.1"/>
</dbReference>
<keyword evidence="6" id="KW-1185">Reference proteome</keyword>
<protein>
    <recommendedName>
        <fullName evidence="7">Adenosyl-chloride synthase</fullName>
    </recommendedName>
</protein>
<dbReference type="Proteomes" id="UP000184334">
    <property type="component" value="Unassembled WGS sequence"/>
</dbReference>
<evidence type="ECO:0000259" key="3">
    <source>
        <dbReference type="Pfam" id="PF01887"/>
    </source>
</evidence>
<reference evidence="5" key="1">
    <citation type="submission" date="2016-11" db="EMBL/GenBank/DDBJ databases">
        <authorList>
            <person name="Varghese N."/>
            <person name="Submissions S."/>
        </authorList>
    </citation>
    <scope>NUCLEOTIDE SEQUENCE [LARGE SCALE GENOMIC DNA]</scope>
    <source>
        <strain evidence="5">DSM 16785</strain>
    </source>
</reference>
<dbReference type="SUPFAM" id="SSF101852">
    <property type="entry name" value="Bacterial fluorinating enzyme, C-terminal domain"/>
    <property type="match status" value="1"/>
</dbReference>
<dbReference type="InterPro" id="IPR023228">
    <property type="entry name" value="SAM_OH_AdoTrfase_N_sf"/>
</dbReference>
<dbReference type="PANTHER" id="PTHR35092">
    <property type="entry name" value="CHLORINASE MJ1651"/>
    <property type="match status" value="1"/>
</dbReference>
<proteinExistence type="inferred from homology"/>
<dbReference type="InterPro" id="IPR023227">
    <property type="entry name" value="SAM_OH_AdoTrfase_C_sf"/>
</dbReference>
<comment type="caution">
    <text evidence="5">The sequence shown here is derived from an EMBL/GenBank/DDBJ whole genome shotgun (WGS) entry which is preliminary data.</text>
</comment>
<sequence>MIAFFTDWGNDSYYVGVCKAVMKSINKDVEIIDVLHETKKFDPKVNAYILHRFSKDFPEGTIFLSVIDAGVGSNRKPIIMKAKKRNFYFIAPDNGLLTLVAEEYGIDRLIEISNENYYFRKRYSTTFHGRDIFSPAAAYLSKGVPIEKLGNEIDIINLFRYKTPEIKNESIEGEVIFFDTFGNVQTNIPSELGETLFKKDDEVIVHFENKKFKAYYERVFSDVLPGELLIHPESSGFLEIAVNQGNAKELLNLDSEGVEIVLKKENY</sequence>
<dbReference type="AlphaFoldDB" id="A0A1M4THF8"/>
<dbReference type="PANTHER" id="PTHR35092:SF1">
    <property type="entry name" value="CHLORINASE MJ1651"/>
    <property type="match status" value="1"/>
</dbReference>
<dbReference type="OrthoDB" id="9792195at2"/>
<accession>A0A1M4THF8</accession>
<dbReference type="InterPro" id="IPR002747">
    <property type="entry name" value="SAM_OH_AdoTrfase"/>
</dbReference>
<evidence type="ECO:0000256" key="1">
    <source>
        <dbReference type="ARBA" id="ARBA00022691"/>
    </source>
</evidence>
<organism evidence="5 6">
    <name type="scientific">Marinitoga hydrogenitolerans (strain DSM 16785 / JCM 12826 / AT1271)</name>
    <dbReference type="NCBI Taxonomy" id="1122195"/>
    <lineage>
        <taxon>Bacteria</taxon>
        <taxon>Thermotogati</taxon>
        <taxon>Thermotogota</taxon>
        <taxon>Thermotogae</taxon>
        <taxon>Petrotogales</taxon>
        <taxon>Petrotogaceae</taxon>
        <taxon>Marinitoga</taxon>
    </lineage>
</organism>
<dbReference type="Gene3D" id="3.40.50.10790">
    <property type="entry name" value="S-adenosyl-l-methionine hydroxide adenosyltransferase, N-terminal"/>
    <property type="match status" value="1"/>
</dbReference>
<evidence type="ECO:0008006" key="7">
    <source>
        <dbReference type="Google" id="ProtNLM"/>
    </source>
</evidence>
<dbReference type="InterPro" id="IPR046470">
    <property type="entry name" value="SAM_HAT_C"/>
</dbReference>
<dbReference type="Pfam" id="PF20257">
    <property type="entry name" value="SAM_HAT_C"/>
    <property type="match status" value="1"/>
</dbReference>
<evidence type="ECO:0000259" key="4">
    <source>
        <dbReference type="Pfam" id="PF20257"/>
    </source>
</evidence>
<dbReference type="SUPFAM" id="SSF102522">
    <property type="entry name" value="Bacterial fluorinating enzyme, N-terminal domain"/>
    <property type="match status" value="1"/>
</dbReference>
<evidence type="ECO:0000313" key="5">
    <source>
        <dbReference type="EMBL" id="SHE43901.1"/>
    </source>
</evidence>
<comment type="similarity">
    <text evidence="2">Belongs to the SAM hydrolase / SAM-dependent halogenase family.</text>
</comment>
<dbReference type="STRING" id="1122195.SAMN02745164_00440"/>